<evidence type="ECO:0000259" key="7">
    <source>
        <dbReference type="PROSITE" id="PS51272"/>
    </source>
</evidence>
<evidence type="ECO:0000313" key="9">
    <source>
        <dbReference type="EMBL" id="KOS68718.1"/>
    </source>
</evidence>
<dbReference type="Proteomes" id="UP000050668">
    <property type="component" value="Unassembled WGS sequence"/>
</dbReference>
<gene>
    <name evidence="9" type="ORF">AEA09_09305</name>
</gene>
<keyword evidence="10" id="KW-1185">Reference proteome</keyword>
<organism evidence="9 10">
    <name type="scientific">Lysinibacillus contaminans</name>
    <dbReference type="NCBI Taxonomy" id="1293441"/>
    <lineage>
        <taxon>Bacteria</taxon>
        <taxon>Bacillati</taxon>
        <taxon>Bacillota</taxon>
        <taxon>Bacilli</taxon>
        <taxon>Bacillales</taxon>
        <taxon>Bacillaceae</taxon>
        <taxon>Lysinibacillus</taxon>
    </lineage>
</organism>
<evidence type="ECO:0000256" key="3">
    <source>
        <dbReference type="ARBA" id="ARBA00023295"/>
    </source>
</evidence>
<dbReference type="InterPro" id="IPR001223">
    <property type="entry name" value="Glyco_hydro18_cat"/>
</dbReference>
<keyword evidence="1 6" id="KW-0732">Signal</keyword>
<feature type="domain" description="SLH" evidence="7">
    <location>
        <begin position="474"/>
        <end position="537"/>
    </location>
</feature>
<dbReference type="InterPro" id="IPR001119">
    <property type="entry name" value="SLH_dom"/>
</dbReference>
<keyword evidence="2 4" id="KW-0378">Hydrolase</keyword>
<dbReference type="SUPFAM" id="SSF51445">
    <property type="entry name" value="(Trans)glycosidases"/>
    <property type="match status" value="1"/>
</dbReference>
<reference evidence="10" key="1">
    <citation type="submission" date="2015-07" db="EMBL/GenBank/DDBJ databases">
        <title>Fjat-14205 dsm 2895.</title>
        <authorList>
            <person name="Liu B."/>
            <person name="Wang J."/>
            <person name="Zhu Y."/>
            <person name="Liu G."/>
            <person name="Chen Q."/>
            <person name="Chen Z."/>
            <person name="Lan J."/>
            <person name="Che J."/>
            <person name="Ge C."/>
            <person name="Shi H."/>
            <person name="Pan Z."/>
            <person name="Liu X."/>
        </authorList>
    </citation>
    <scope>NUCLEOTIDE SEQUENCE [LARGE SCALE GENOMIC DNA]</scope>
    <source>
        <strain evidence="10">DSM 25560</strain>
    </source>
</reference>
<dbReference type="PROSITE" id="PS01095">
    <property type="entry name" value="GH18_1"/>
    <property type="match status" value="1"/>
</dbReference>
<protein>
    <recommendedName>
        <fullName evidence="11">Glycoside hydrolase</fullName>
    </recommendedName>
</protein>
<feature type="signal peptide" evidence="6">
    <location>
        <begin position="1"/>
        <end position="27"/>
    </location>
</feature>
<dbReference type="RefSeq" id="WP_053583565.1">
    <property type="nucleotide sequence ID" value="NZ_LGRV01000003.1"/>
</dbReference>
<comment type="caution">
    <text evidence="9">The sequence shown here is derived from an EMBL/GenBank/DDBJ whole genome shotgun (WGS) entry which is preliminary data.</text>
</comment>
<dbReference type="InterPro" id="IPR029070">
    <property type="entry name" value="Chitinase_insertion_sf"/>
</dbReference>
<feature type="domain" description="GH18" evidence="8">
    <location>
        <begin position="32"/>
        <end position="356"/>
    </location>
</feature>
<evidence type="ECO:0000259" key="8">
    <source>
        <dbReference type="PROSITE" id="PS51910"/>
    </source>
</evidence>
<evidence type="ECO:0008006" key="11">
    <source>
        <dbReference type="Google" id="ProtNLM"/>
    </source>
</evidence>
<sequence>MNKILKKYFLIPALITTLFASPFSADASVNDVHMTYLYGGTSSTNLKNIDMTLGAINTATPGFYELNADGSLKSSIDKNLIQGLHNRGLKVIPFITNNFDRKLGQIAMKNRDSLSTQLVESIVKNNLDGIDIDIENLNYTDKEDFTDFIRLLHEKMPNDKTISIAVAANPYGWTTGWHGSYDYLKLSEYSDYLMVMTYDESWKGGPVGPVASLPFVENSIKSLLNQGVDSKKIVLGLPFYGRIWNDGEKLGGDGVANKSVKSIVNNHKGKFYFDNASKSAYAKFTVKSSDTPTYVGGKKLTPGNYTIWYENNSSLKYKLRLVEKYNLRGTGSWDLNQADNGIWDFYSSWANGEHNFIDSENHWAESDIMSLYKKGWINGKTEYTFDPNGDLTRAQAVSIIVNAIGLDETNETVPNNFTDVPKDHWAKRAIELAHKYNIVNGTKSHIFEPNSRITRAQLSAILSRVLDYPLNNTSKSPFYDIQKGHWAYSDILKLSSHGIIKGKEDGGFYPNDFVSRAQVAAMVNRASGDLEKYPTIK</sequence>
<evidence type="ECO:0000256" key="5">
    <source>
        <dbReference type="RuleBase" id="RU004453"/>
    </source>
</evidence>
<evidence type="ECO:0000313" key="10">
    <source>
        <dbReference type="Proteomes" id="UP000050668"/>
    </source>
</evidence>
<name>A0ABR5K1C2_9BACI</name>
<feature type="domain" description="SLH" evidence="7">
    <location>
        <begin position="415"/>
        <end position="473"/>
    </location>
</feature>
<evidence type="ECO:0000256" key="2">
    <source>
        <dbReference type="ARBA" id="ARBA00022801"/>
    </source>
</evidence>
<dbReference type="PANTHER" id="PTHR46066:SF2">
    <property type="entry name" value="CHITINASE DOMAIN-CONTAINING PROTEIN 1"/>
    <property type="match status" value="1"/>
</dbReference>
<evidence type="ECO:0000256" key="1">
    <source>
        <dbReference type="ARBA" id="ARBA00022729"/>
    </source>
</evidence>
<dbReference type="InterPro" id="IPR017853">
    <property type="entry name" value="GH"/>
</dbReference>
<keyword evidence="3 4" id="KW-0326">Glycosidase</keyword>
<dbReference type="PROSITE" id="PS51910">
    <property type="entry name" value="GH18_2"/>
    <property type="match status" value="1"/>
</dbReference>
<accession>A0ABR5K1C2</accession>
<proteinExistence type="inferred from homology"/>
<dbReference type="InterPro" id="IPR011583">
    <property type="entry name" value="Chitinase_II/V-like_cat"/>
</dbReference>
<dbReference type="Pfam" id="PF00704">
    <property type="entry name" value="Glyco_hydro_18"/>
    <property type="match status" value="1"/>
</dbReference>
<comment type="similarity">
    <text evidence="5">Belongs to the glycosyl hydrolase 18 family.</text>
</comment>
<evidence type="ECO:0000256" key="4">
    <source>
        <dbReference type="RuleBase" id="RU000489"/>
    </source>
</evidence>
<feature type="domain" description="SLH" evidence="7">
    <location>
        <begin position="351"/>
        <end position="414"/>
    </location>
</feature>
<feature type="chain" id="PRO_5045917039" description="Glycoside hydrolase" evidence="6">
    <location>
        <begin position="28"/>
        <end position="537"/>
    </location>
</feature>
<dbReference type="PANTHER" id="PTHR46066">
    <property type="entry name" value="CHITINASE DOMAIN-CONTAINING PROTEIN 1 FAMILY MEMBER"/>
    <property type="match status" value="1"/>
</dbReference>
<dbReference type="PROSITE" id="PS51272">
    <property type="entry name" value="SLH"/>
    <property type="match status" value="3"/>
</dbReference>
<dbReference type="InterPro" id="IPR001579">
    <property type="entry name" value="Glyco_hydro_18_chit_AS"/>
</dbReference>
<dbReference type="Gene3D" id="3.10.50.10">
    <property type="match status" value="1"/>
</dbReference>
<dbReference type="Pfam" id="PF00395">
    <property type="entry name" value="SLH"/>
    <property type="match status" value="3"/>
</dbReference>
<dbReference type="EMBL" id="LGRV01000003">
    <property type="protein sequence ID" value="KOS68718.1"/>
    <property type="molecule type" value="Genomic_DNA"/>
</dbReference>
<dbReference type="SMART" id="SM00636">
    <property type="entry name" value="Glyco_18"/>
    <property type="match status" value="1"/>
</dbReference>
<evidence type="ECO:0000256" key="6">
    <source>
        <dbReference type="SAM" id="SignalP"/>
    </source>
</evidence>
<dbReference type="Gene3D" id="3.20.20.80">
    <property type="entry name" value="Glycosidases"/>
    <property type="match status" value="1"/>
</dbReference>